<dbReference type="EMBL" id="CP065748">
    <property type="protein sequence ID" value="QPS83501.1"/>
    <property type="molecule type" value="Genomic_DNA"/>
</dbReference>
<evidence type="ECO:0000313" key="3">
    <source>
        <dbReference type="Proteomes" id="UP000595064"/>
    </source>
</evidence>
<gene>
    <name evidence="2" type="ORF">I6G47_10715</name>
</gene>
<dbReference type="RefSeq" id="WP_016454471.1">
    <property type="nucleotide sequence ID" value="NZ_CP065748.1"/>
</dbReference>
<evidence type="ECO:0000313" key="2">
    <source>
        <dbReference type="EMBL" id="QPS83501.1"/>
    </source>
</evidence>
<reference evidence="2 3" key="1">
    <citation type="submission" date="2020-12" db="EMBL/GenBank/DDBJ databases">
        <title>FDA dAtabase for Regulatory Grade micrObial Sequences (FDA-ARGOS): Supporting development and validation of Infectious Disease Dx tests.</title>
        <authorList>
            <person name="Sproer C."/>
            <person name="Gronow S."/>
            <person name="Severitt S."/>
            <person name="Schroder I."/>
            <person name="Tallon L."/>
            <person name="Sadzewicz L."/>
            <person name="Zhao X."/>
            <person name="Boylan J."/>
            <person name="Ott S."/>
            <person name="Bowen H."/>
            <person name="Vavikolanu K."/>
            <person name="Mehta A."/>
            <person name="Aluvathingal J."/>
            <person name="Nadendla S."/>
            <person name="Lowell S."/>
            <person name="Myers T."/>
            <person name="Yan Y."/>
            <person name="Sichtig H."/>
        </authorList>
    </citation>
    <scope>NUCLEOTIDE SEQUENCE [LARGE SCALE GENOMIC DNA]</scope>
    <source>
        <strain evidence="2 3">FDAARGOS_890</strain>
    </source>
</reference>
<keyword evidence="3" id="KW-1185">Reference proteome</keyword>
<organism evidence="2 3">
    <name type="scientific">Delftia lacustris</name>
    <dbReference type="NCBI Taxonomy" id="558537"/>
    <lineage>
        <taxon>Bacteria</taxon>
        <taxon>Pseudomonadati</taxon>
        <taxon>Pseudomonadota</taxon>
        <taxon>Betaproteobacteria</taxon>
        <taxon>Burkholderiales</taxon>
        <taxon>Comamonadaceae</taxon>
        <taxon>Delftia</taxon>
    </lineage>
</organism>
<feature type="domain" description="Putative phage metallopeptidase" evidence="1">
    <location>
        <begin position="34"/>
        <end position="188"/>
    </location>
</feature>
<dbReference type="Pfam" id="PF18894">
    <property type="entry name" value="PhageMetallopep"/>
    <property type="match status" value="1"/>
</dbReference>
<name>A0A7T2YXN0_9BURK</name>
<dbReference type="Proteomes" id="UP000595064">
    <property type="component" value="Chromosome"/>
</dbReference>
<accession>A0A7T2YXN0</accession>
<protein>
    <recommendedName>
        <fullName evidence="1">Putative phage metallopeptidase domain-containing protein</fullName>
    </recommendedName>
</protein>
<dbReference type="AlphaFoldDB" id="A0A7T2YXN0"/>
<dbReference type="InterPro" id="IPR043998">
    <property type="entry name" value="Put_Metallopep"/>
</dbReference>
<proteinExistence type="predicted"/>
<dbReference type="KEGG" id="dla:I6G47_10715"/>
<evidence type="ECO:0000259" key="1">
    <source>
        <dbReference type="Pfam" id="PF18894"/>
    </source>
</evidence>
<sequence length="210" mass="22942">MATPAKAKPAAVIGARPYPPADLWRYVPAEGVAEWAHSEILADDGRIHNPDHAHLIDADLVFLWAPGGFTKAMKTVIGQAEEVMIRAGGWQKGRQKQQLYDWFGRVPAFMITLDASYCAQCSDAEWCALVEHELYHVAQALDEFGAPRFGKDGKPKLKIRGHDVEEFVGVVKRYGPSVDVKRLVDAANAGPELRLGNIAHACGTCLKVAA</sequence>